<evidence type="ECO:0000259" key="1">
    <source>
        <dbReference type="PROSITE" id="PS50280"/>
    </source>
</evidence>
<accession>A0AAD7JVP2</accession>
<evidence type="ECO:0000313" key="3">
    <source>
        <dbReference type="Proteomes" id="UP001215280"/>
    </source>
</evidence>
<dbReference type="InterPro" id="IPR053185">
    <property type="entry name" value="SET_domain_protein"/>
</dbReference>
<dbReference type="Gene3D" id="2.170.270.10">
    <property type="entry name" value="SET domain"/>
    <property type="match status" value="1"/>
</dbReference>
<reference evidence="2" key="1">
    <citation type="submission" date="2023-03" db="EMBL/GenBank/DDBJ databases">
        <title>Massive genome expansion in bonnet fungi (Mycena s.s.) driven by repeated elements and novel gene families across ecological guilds.</title>
        <authorList>
            <consortium name="Lawrence Berkeley National Laboratory"/>
            <person name="Harder C.B."/>
            <person name="Miyauchi S."/>
            <person name="Viragh M."/>
            <person name="Kuo A."/>
            <person name="Thoen E."/>
            <person name="Andreopoulos B."/>
            <person name="Lu D."/>
            <person name="Skrede I."/>
            <person name="Drula E."/>
            <person name="Henrissat B."/>
            <person name="Morin E."/>
            <person name="Kohler A."/>
            <person name="Barry K."/>
            <person name="LaButti K."/>
            <person name="Morin E."/>
            <person name="Salamov A."/>
            <person name="Lipzen A."/>
            <person name="Mereny Z."/>
            <person name="Hegedus B."/>
            <person name="Baldrian P."/>
            <person name="Stursova M."/>
            <person name="Weitz H."/>
            <person name="Taylor A."/>
            <person name="Grigoriev I.V."/>
            <person name="Nagy L.G."/>
            <person name="Martin F."/>
            <person name="Kauserud H."/>
        </authorList>
    </citation>
    <scope>NUCLEOTIDE SEQUENCE</scope>
    <source>
        <strain evidence="2">CBHHK188m</strain>
    </source>
</reference>
<comment type="caution">
    <text evidence="2">The sequence shown here is derived from an EMBL/GenBank/DDBJ whole genome shotgun (WGS) entry which is preliminary data.</text>
</comment>
<feature type="domain" description="SET" evidence="1">
    <location>
        <begin position="160"/>
        <end position="327"/>
    </location>
</feature>
<dbReference type="AlphaFoldDB" id="A0AAD7JVP2"/>
<dbReference type="CDD" id="cd20071">
    <property type="entry name" value="SET_SMYD"/>
    <property type="match status" value="1"/>
</dbReference>
<keyword evidence="3" id="KW-1185">Reference proteome</keyword>
<organism evidence="2 3">
    <name type="scientific">Mycena maculata</name>
    <dbReference type="NCBI Taxonomy" id="230809"/>
    <lineage>
        <taxon>Eukaryota</taxon>
        <taxon>Fungi</taxon>
        <taxon>Dikarya</taxon>
        <taxon>Basidiomycota</taxon>
        <taxon>Agaricomycotina</taxon>
        <taxon>Agaricomycetes</taxon>
        <taxon>Agaricomycetidae</taxon>
        <taxon>Agaricales</taxon>
        <taxon>Marasmiineae</taxon>
        <taxon>Mycenaceae</taxon>
        <taxon>Mycena</taxon>
    </lineage>
</organism>
<dbReference type="PANTHER" id="PTHR47332:SF4">
    <property type="entry name" value="SET DOMAIN-CONTAINING PROTEIN 5"/>
    <property type="match status" value="1"/>
</dbReference>
<dbReference type="Proteomes" id="UP001215280">
    <property type="component" value="Unassembled WGS sequence"/>
</dbReference>
<dbReference type="Pfam" id="PF00856">
    <property type="entry name" value="SET"/>
    <property type="match status" value="1"/>
</dbReference>
<dbReference type="PROSITE" id="PS50280">
    <property type="entry name" value="SET"/>
    <property type="match status" value="1"/>
</dbReference>
<name>A0AAD7JVP2_9AGAR</name>
<dbReference type="SUPFAM" id="SSF82199">
    <property type="entry name" value="SET domain"/>
    <property type="match status" value="1"/>
</dbReference>
<proteinExistence type="predicted"/>
<dbReference type="InterPro" id="IPR001214">
    <property type="entry name" value="SET_dom"/>
</dbReference>
<evidence type="ECO:0000313" key="2">
    <source>
        <dbReference type="EMBL" id="KAJ7772743.1"/>
    </source>
</evidence>
<dbReference type="SMART" id="SM00317">
    <property type="entry name" value="SET"/>
    <property type="match status" value="1"/>
</dbReference>
<dbReference type="EMBL" id="JARJLG010000019">
    <property type="protein sequence ID" value="KAJ7772743.1"/>
    <property type="molecule type" value="Genomic_DNA"/>
</dbReference>
<gene>
    <name evidence="2" type="ORF">DFH07DRAFT_768028</name>
</gene>
<protein>
    <recommendedName>
        <fullName evidence="1">SET domain-containing protein</fullName>
    </recommendedName>
</protein>
<dbReference type="PANTHER" id="PTHR47332">
    <property type="entry name" value="SET DOMAIN-CONTAINING PROTEIN 5"/>
    <property type="match status" value="1"/>
</dbReference>
<dbReference type="InterPro" id="IPR046341">
    <property type="entry name" value="SET_dom_sf"/>
</dbReference>
<sequence length="501" mass="55850">MLFSFNPLLLPWQIVLLLILLLLPLLFRMKRGFLNSSKAKTRPLGPTLAKTPKLINPNAPDKIDKFPIGKRNVEVPKGYDSNLKIKECDPHGGSTPNAMTFTSVPINADDDQPITECFFFPGSKEVLMKMGRGFPKPLRQPAKPAFRLNEKPGMLGSLTSSFLFNFFPGMGMGLFATRALKTGDLILSDRPLYVGARGVGVAYPPSLTWEQYQQLALNELEKCVKVSVMRMRPEAKEAFMALKNSHKEDGSGPIVGIIRTNALSVDGLRPGVKDETKSYSAVCKDISRLNHSCSPNTQPCWNLPSFSFELFAVRDIAAGEELTFQYVDVECSAAARNKALKPYDFVCTCAACKDPKSDARRAAIRSLGAPTVYTWVFNMMSPDDFVSAQCRRQLALIAREGLEHLTVYYDLMESMLENYITLGDAQEASEWAVKMDKCTWVDKPVDVKALLDPTSSAYQKHPLWRKRADGPRARDLQGKMQELAALANRDGIIRPYAMLMM</sequence>